<dbReference type="RefSeq" id="WP_377712800.1">
    <property type="nucleotide sequence ID" value="NZ_JBHTJM010000002.1"/>
</dbReference>
<dbReference type="EMBL" id="JBHTJM010000002">
    <property type="protein sequence ID" value="MFD0962785.1"/>
    <property type="molecule type" value="Genomic_DNA"/>
</dbReference>
<accession>A0ABW3HZ10</accession>
<organism evidence="1 2">
    <name type="scientific">Pseudofulvibacter geojedonensis</name>
    <dbReference type="NCBI Taxonomy" id="1123758"/>
    <lineage>
        <taxon>Bacteria</taxon>
        <taxon>Pseudomonadati</taxon>
        <taxon>Bacteroidota</taxon>
        <taxon>Flavobacteriia</taxon>
        <taxon>Flavobacteriales</taxon>
        <taxon>Flavobacteriaceae</taxon>
        <taxon>Pseudofulvibacter</taxon>
    </lineage>
</organism>
<gene>
    <name evidence="1" type="ORF">ACFQ1O_02060</name>
</gene>
<comment type="caution">
    <text evidence="1">The sequence shown here is derived from an EMBL/GenBank/DDBJ whole genome shotgun (WGS) entry which is preliminary data.</text>
</comment>
<dbReference type="Proteomes" id="UP001596997">
    <property type="component" value="Unassembled WGS sequence"/>
</dbReference>
<reference evidence="2" key="1">
    <citation type="journal article" date="2019" name="Int. J. Syst. Evol. Microbiol.">
        <title>The Global Catalogue of Microorganisms (GCM) 10K type strain sequencing project: providing services to taxonomists for standard genome sequencing and annotation.</title>
        <authorList>
            <consortium name="The Broad Institute Genomics Platform"/>
            <consortium name="The Broad Institute Genome Sequencing Center for Infectious Disease"/>
            <person name="Wu L."/>
            <person name="Ma J."/>
        </authorList>
    </citation>
    <scope>NUCLEOTIDE SEQUENCE [LARGE SCALE GENOMIC DNA]</scope>
    <source>
        <strain evidence="2">CCUG 62114</strain>
    </source>
</reference>
<sequence>MKHWLYIICLVFIFISCKKENEIEQLFKGYIWEKKKDLISEHETFVNIVSRLSNDQPNKYNSGRKHINKLLKTFKQFDSTHTEVISLKSYQNLNNQLQELNNLYFNKNQAISLDSLHSFHLENKYLKDIVTVNFYKFINQSASEIINPTPDLKKDDINFTHKKLNDSVTRIFIHSKEIYSNRNHFQYDNLFQLDSITDKYGQKIEVLQSQPFNESFSFEIDKKHLNDSLFIKGHVYMKEDDSTIFKILIDQKLILN</sequence>
<keyword evidence="2" id="KW-1185">Reference proteome</keyword>
<evidence type="ECO:0000313" key="1">
    <source>
        <dbReference type="EMBL" id="MFD0962785.1"/>
    </source>
</evidence>
<name>A0ABW3HZ10_9FLAO</name>
<evidence type="ECO:0000313" key="2">
    <source>
        <dbReference type="Proteomes" id="UP001596997"/>
    </source>
</evidence>
<proteinExistence type="predicted"/>
<protein>
    <recommendedName>
        <fullName evidence="3">Gliding motility-associated protein GldM N-terminal domain-containing protein</fullName>
    </recommendedName>
</protein>
<evidence type="ECO:0008006" key="3">
    <source>
        <dbReference type="Google" id="ProtNLM"/>
    </source>
</evidence>
<dbReference type="PROSITE" id="PS51257">
    <property type="entry name" value="PROKAR_LIPOPROTEIN"/>
    <property type="match status" value="1"/>
</dbReference>